<dbReference type="InterPro" id="IPR034768">
    <property type="entry name" value="4FE4S_WBL"/>
</dbReference>
<feature type="domain" description="4Fe-4S Wbl-type" evidence="1">
    <location>
        <begin position="23"/>
        <end position="90"/>
    </location>
</feature>
<dbReference type="OrthoDB" id="4428041at2"/>
<gene>
    <name evidence="2" type="ORF">BEL07_03105</name>
</gene>
<evidence type="ECO:0000313" key="3">
    <source>
        <dbReference type="Proteomes" id="UP000178953"/>
    </source>
</evidence>
<dbReference type="Proteomes" id="UP000178953">
    <property type="component" value="Unassembled WGS sequence"/>
</dbReference>
<keyword evidence="3" id="KW-1185">Reference proteome</keyword>
<dbReference type="EMBL" id="MCHX01000005">
    <property type="protein sequence ID" value="OFJ55177.1"/>
    <property type="molecule type" value="Genomic_DNA"/>
</dbReference>
<evidence type="ECO:0000313" key="2">
    <source>
        <dbReference type="EMBL" id="OFJ55177.1"/>
    </source>
</evidence>
<proteinExistence type="predicted"/>
<organism evidence="2 3">
    <name type="scientific">Mycolicibacterium grossiae</name>
    <dbReference type="NCBI Taxonomy" id="1552759"/>
    <lineage>
        <taxon>Bacteria</taxon>
        <taxon>Bacillati</taxon>
        <taxon>Actinomycetota</taxon>
        <taxon>Actinomycetes</taxon>
        <taxon>Mycobacteriales</taxon>
        <taxon>Mycobacteriaceae</taxon>
        <taxon>Mycolicibacterium</taxon>
    </lineage>
</organism>
<evidence type="ECO:0000259" key="1">
    <source>
        <dbReference type="PROSITE" id="PS51674"/>
    </source>
</evidence>
<dbReference type="AlphaFoldDB" id="A0A1E8Q9D2"/>
<dbReference type="PROSITE" id="PS51674">
    <property type="entry name" value="4FE4S_WBL"/>
    <property type="match status" value="1"/>
</dbReference>
<dbReference type="RefSeq" id="WP_070351652.1">
    <property type="nucleotide sequence ID" value="NZ_CP043474.1"/>
</dbReference>
<comment type="caution">
    <text evidence="2">The sequence shown here is derived from an EMBL/GenBank/DDBJ whole genome shotgun (WGS) entry which is preliminary data.</text>
</comment>
<reference evidence="2 3" key="1">
    <citation type="submission" date="2016-09" db="EMBL/GenBank/DDBJ databases">
        <title>genome sequence of Mycobacterium sp. 739 SCH.</title>
        <authorList>
            <person name="Greninger A.L."/>
            <person name="Qin X."/>
            <person name="Jerome K."/>
            <person name="Vora S."/>
            <person name="Quinn K."/>
        </authorList>
    </citation>
    <scope>NUCLEOTIDE SEQUENCE [LARGE SCALE GENOMIC DNA]</scope>
    <source>
        <strain evidence="2 3">SCH</strain>
    </source>
</reference>
<accession>A0A1E8Q9D2</accession>
<protein>
    <recommendedName>
        <fullName evidence="1">4Fe-4S Wbl-type domain-containing protein</fullName>
    </recommendedName>
</protein>
<name>A0A1E8Q9D2_9MYCO</name>
<sequence length="98" mass="10189">MSDAYGSQLLLLLAGAPSLPGARCRGRSHLFDAGESDEPKAAAAERYAQALGLCEHCPSLNPCGDWFDSLRPSQRPKGVIAGRLNVPSAGGRPKAVAS</sequence>